<dbReference type="AlphaFoldDB" id="A0A1U7LJZ8"/>
<sequence>MNKSNTQELNESKTQLESQDRRREEYRPAPQSAGSMGKSIYVRTELEIGGDKKGRQDKKDVGDSYMKPSKSSSSSRTSV</sequence>
<name>A0A1U7LJZ8_NEOID</name>
<evidence type="ECO:0000313" key="3">
    <source>
        <dbReference type="Proteomes" id="UP000186594"/>
    </source>
</evidence>
<feature type="region of interest" description="Disordered" evidence="1">
    <location>
        <begin position="1"/>
        <end position="79"/>
    </location>
</feature>
<gene>
    <name evidence="2" type="ORF">NEOLI_005253</name>
</gene>
<feature type="compositionally biased region" description="Low complexity" evidence="1">
    <location>
        <begin position="69"/>
        <end position="79"/>
    </location>
</feature>
<organism evidence="2 3">
    <name type="scientific">Neolecta irregularis (strain DAH-3)</name>
    <dbReference type="NCBI Taxonomy" id="1198029"/>
    <lineage>
        <taxon>Eukaryota</taxon>
        <taxon>Fungi</taxon>
        <taxon>Dikarya</taxon>
        <taxon>Ascomycota</taxon>
        <taxon>Taphrinomycotina</taxon>
        <taxon>Neolectales</taxon>
        <taxon>Neolectaceae</taxon>
        <taxon>Neolecta</taxon>
    </lineage>
</organism>
<protein>
    <submittedName>
        <fullName evidence="2">Uncharacterized protein</fullName>
    </submittedName>
</protein>
<accession>A0A1U7LJZ8</accession>
<reference evidence="2 3" key="1">
    <citation type="submission" date="2016-04" db="EMBL/GenBank/DDBJ databases">
        <title>Evolutionary innovation and constraint leading to complex multicellularity in the Ascomycota.</title>
        <authorList>
            <person name="Cisse O."/>
            <person name="Nguyen A."/>
            <person name="Hewitt D.A."/>
            <person name="Jedd G."/>
            <person name="Stajich J.E."/>
        </authorList>
    </citation>
    <scope>NUCLEOTIDE SEQUENCE [LARGE SCALE GENOMIC DNA]</scope>
    <source>
        <strain evidence="2 3">DAH-3</strain>
    </source>
</reference>
<feature type="compositionally biased region" description="Basic and acidic residues" evidence="1">
    <location>
        <begin position="44"/>
        <end position="62"/>
    </location>
</feature>
<comment type="caution">
    <text evidence="2">The sequence shown here is derived from an EMBL/GenBank/DDBJ whole genome shotgun (WGS) entry which is preliminary data.</text>
</comment>
<proteinExistence type="predicted"/>
<feature type="compositionally biased region" description="Basic and acidic residues" evidence="1">
    <location>
        <begin position="18"/>
        <end position="27"/>
    </location>
</feature>
<keyword evidence="3" id="KW-1185">Reference proteome</keyword>
<dbReference type="Proteomes" id="UP000186594">
    <property type="component" value="Unassembled WGS sequence"/>
</dbReference>
<dbReference type="EMBL" id="LXFE01002475">
    <property type="protein sequence ID" value="OLL22986.1"/>
    <property type="molecule type" value="Genomic_DNA"/>
</dbReference>
<feature type="compositionally biased region" description="Polar residues" evidence="1">
    <location>
        <begin position="1"/>
        <end position="17"/>
    </location>
</feature>
<evidence type="ECO:0000313" key="2">
    <source>
        <dbReference type="EMBL" id="OLL22986.1"/>
    </source>
</evidence>
<evidence type="ECO:0000256" key="1">
    <source>
        <dbReference type="SAM" id="MobiDB-lite"/>
    </source>
</evidence>